<dbReference type="PIRSF" id="PIRSF016493">
    <property type="entry name" value="Glycyl_aminpptds"/>
    <property type="match status" value="1"/>
</dbReference>
<dbReference type="InterPro" id="IPR027268">
    <property type="entry name" value="Peptidase_M4/M1_CTD_sf"/>
</dbReference>
<dbReference type="Pfam" id="PF05299">
    <property type="entry name" value="Peptidase_M61"/>
    <property type="match status" value="1"/>
</dbReference>
<comment type="caution">
    <text evidence="3">The sequence shown here is derived from an EMBL/GenBank/DDBJ whole genome shotgun (WGS) entry which is preliminary data.</text>
</comment>
<organism evidence="3 4">
    <name type="scientific">Galbibacter pacificus</name>
    <dbReference type="NCBI Taxonomy" id="2996052"/>
    <lineage>
        <taxon>Bacteria</taxon>
        <taxon>Pseudomonadati</taxon>
        <taxon>Bacteroidota</taxon>
        <taxon>Flavobacteriia</taxon>
        <taxon>Flavobacteriales</taxon>
        <taxon>Flavobacteriaceae</taxon>
        <taxon>Galbibacter</taxon>
    </lineage>
</organism>
<evidence type="ECO:0000313" key="3">
    <source>
        <dbReference type="EMBL" id="MDG3585721.1"/>
    </source>
</evidence>
<dbReference type="Gene3D" id="1.10.390.10">
    <property type="entry name" value="Neutral Protease Domain 2"/>
    <property type="match status" value="1"/>
</dbReference>
<feature type="domain" description="Peptidase M61 catalytic" evidence="1">
    <location>
        <begin position="285"/>
        <end position="402"/>
    </location>
</feature>
<evidence type="ECO:0000259" key="1">
    <source>
        <dbReference type="Pfam" id="PF05299"/>
    </source>
</evidence>
<dbReference type="Gene3D" id="2.60.40.3650">
    <property type="match status" value="1"/>
</dbReference>
<name>A0ABT6FR25_9FLAO</name>
<evidence type="ECO:0000313" key="4">
    <source>
        <dbReference type="Proteomes" id="UP001153642"/>
    </source>
</evidence>
<feature type="domain" description="Peptidase M61 N-terminal" evidence="2">
    <location>
        <begin position="28"/>
        <end position="197"/>
    </location>
</feature>
<dbReference type="EMBL" id="JAPMUA010000002">
    <property type="protein sequence ID" value="MDG3585721.1"/>
    <property type="molecule type" value="Genomic_DNA"/>
</dbReference>
<dbReference type="SUPFAM" id="SSF55486">
    <property type="entry name" value="Metalloproteases ('zincins'), catalytic domain"/>
    <property type="match status" value="1"/>
</dbReference>
<protein>
    <recommendedName>
        <fullName evidence="5">Peptidase M61</fullName>
    </recommendedName>
</protein>
<gene>
    <name evidence="3" type="ORF">OSR52_07555</name>
</gene>
<reference evidence="3" key="1">
    <citation type="submission" date="2022-11" db="EMBL/GenBank/DDBJ databases">
        <title>High-quality draft genome sequence of Galbibacter sp. strain CMA-7.</title>
        <authorList>
            <person name="Wei L."/>
            <person name="Dong C."/>
            <person name="Shao Z."/>
        </authorList>
    </citation>
    <scope>NUCLEOTIDE SEQUENCE</scope>
    <source>
        <strain evidence="3">CMA-7</strain>
    </source>
</reference>
<sequence length="517" mass="59422">MKKPYYLLIFLTIIANNLSAQKGNILINYTVSIIDPEHHTFQMELELKGLDKDTIQLKIPNWTPGYYQFKDYASTIENISAERKDGTAILVEKINKNTWQIIKKVQDAIYIKYNVKAEKQFVVDSFMDATHAYIIPANNFLYPEGYLNNEVQININRGESIKWHNIATGLTLVNSKTSTYRAKNFDFLYDCPILIGNLDELPSFEVKGIPHKFIGYKLGDFDGADLMNRLQKIIEAAVDIFDDIPYNQYTFIGIGPGRGGIEHLNTTTVSFDGNQLTSEESINRTLNFLAHEYFHHYNAKRIRPFELGPFDYENGSKTNQLWIAEGLTVYYEYIISKKSGIIDKQIFFNDLESHINAVESNPGRKHQSLAQASFNTWKDGPFGNLKDEKGKTISYYDKGPIVGLFLDFAIRNATHNEKSLNDVMKTLYWKYYKELNRGFTEAEFQTVCETIAGVSLAKEFEYVYTTKELDYNKYLNYAGLKIEKSSDANGKVALYRIKEIKQPSALQKKIQGAWLQQ</sequence>
<evidence type="ECO:0008006" key="5">
    <source>
        <dbReference type="Google" id="ProtNLM"/>
    </source>
</evidence>
<dbReference type="RefSeq" id="WP_277899022.1">
    <property type="nucleotide sequence ID" value="NZ_JAPMUA010000002.1"/>
</dbReference>
<keyword evidence="4" id="KW-1185">Reference proteome</keyword>
<accession>A0ABT6FR25</accession>
<proteinExistence type="predicted"/>
<evidence type="ECO:0000259" key="2">
    <source>
        <dbReference type="Pfam" id="PF17899"/>
    </source>
</evidence>
<dbReference type="Pfam" id="PF17899">
    <property type="entry name" value="Peptidase_M61_N"/>
    <property type="match status" value="1"/>
</dbReference>
<dbReference type="InterPro" id="IPR007963">
    <property type="entry name" value="Peptidase_M61_catalytic"/>
</dbReference>
<dbReference type="Proteomes" id="UP001153642">
    <property type="component" value="Unassembled WGS sequence"/>
</dbReference>
<dbReference type="InterPro" id="IPR040756">
    <property type="entry name" value="Peptidase_M61_N"/>
</dbReference>
<dbReference type="InterPro" id="IPR024191">
    <property type="entry name" value="Peptidase_M61"/>
</dbReference>